<organism evidence="1 2">
    <name type="scientific">Artemia franciscana</name>
    <name type="common">Brine shrimp</name>
    <name type="synonym">Artemia sanfranciscana</name>
    <dbReference type="NCBI Taxonomy" id="6661"/>
    <lineage>
        <taxon>Eukaryota</taxon>
        <taxon>Metazoa</taxon>
        <taxon>Ecdysozoa</taxon>
        <taxon>Arthropoda</taxon>
        <taxon>Crustacea</taxon>
        <taxon>Branchiopoda</taxon>
        <taxon>Anostraca</taxon>
        <taxon>Artemiidae</taxon>
        <taxon>Artemia</taxon>
    </lineage>
</organism>
<name>A0AA88IEW8_ARTSF</name>
<evidence type="ECO:0000313" key="2">
    <source>
        <dbReference type="Proteomes" id="UP001187531"/>
    </source>
</evidence>
<dbReference type="SUPFAM" id="SSF56219">
    <property type="entry name" value="DNase I-like"/>
    <property type="match status" value="1"/>
</dbReference>
<dbReference type="EMBL" id="JAVRJZ010000001">
    <property type="protein sequence ID" value="KAK2726858.1"/>
    <property type="molecule type" value="Genomic_DNA"/>
</dbReference>
<evidence type="ECO:0008006" key="3">
    <source>
        <dbReference type="Google" id="ProtNLM"/>
    </source>
</evidence>
<protein>
    <recommendedName>
        <fullName evidence="3">Craniofacial development protein 2-like</fullName>
    </recommendedName>
</protein>
<proteinExistence type="predicted"/>
<dbReference type="Gene3D" id="3.60.10.10">
    <property type="entry name" value="Endonuclease/exonuclease/phosphatase"/>
    <property type="match status" value="1"/>
</dbReference>
<dbReference type="AlphaFoldDB" id="A0AA88IEW8"/>
<gene>
    <name evidence="1" type="ORF">QYM36_007639</name>
</gene>
<sequence length="112" mass="12438">MNTIILSYFRLKILRARFATSQAKLTVIVVYEPTNDTFDQTKDDFYRVLSNVAAKAHRHDIMTLCGDFNAKIGSDASYAPAILGEHGLGEINDNGIRLIDFCATHKLIFGAS</sequence>
<dbReference type="Proteomes" id="UP001187531">
    <property type="component" value="Unassembled WGS sequence"/>
</dbReference>
<accession>A0AA88IEW8</accession>
<evidence type="ECO:0000313" key="1">
    <source>
        <dbReference type="EMBL" id="KAK2726858.1"/>
    </source>
</evidence>
<comment type="caution">
    <text evidence="1">The sequence shown here is derived from an EMBL/GenBank/DDBJ whole genome shotgun (WGS) entry which is preliminary data.</text>
</comment>
<dbReference type="InterPro" id="IPR036691">
    <property type="entry name" value="Endo/exonu/phosph_ase_sf"/>
</dbReference>
<keyword evidence="2" id="KW-1185">Reference proteome</keyword>
<reference evidence="1" key="1">
    <citation type="submission" date="2023-07" db="EMBL/GenBank/DDBJ databases">
        <title>Chromosome-level genome assembly of Artemia franciscana.</title>
        <authorList>
            <person name="Jo E."/>
        </authorList>
    </citation>
    <scope>NUCLEOTIDE SEQUENCE</scope>
    <source>
        <tissue evidence="1">Whole body</tissue>
    </source>
</reference>